<gene>
    <name evidence="5" type="ORF">ACFQZI_05720</name>
</gene>
<dbReference type="Gene3D" id="1.20.1420.20">
    <property type="entry name" value="M75 peptidase, HXXE motif"/>
    <property type="match status" value="1"/>
</dbReference>
<dbReference type="InterPro" id="IPR018976">
    <property type="entry name" value="Imelysin-like"/>
</dbReference>
<proteinExistence type="predicted"/>
<protein>
    <submittedName>
        <fullName evidence="5">Imelysin family protein</fullName>
    </submittedName>
</protein>
<evidence type="ECO:0000259" key="4">
    <source>
        <dbReference type="Pfam" id="PF09375"/>
    </source>
</evidence>
<sequence>MNKLRIGIFLGITAFAIGFAACSKSDSSANKPDPTENGFDKTAMLTNYADNLIIPAYTNLQTQLGVFETAVNSFMATPTFANQQALKTVFKDTYLKFEHVSVNQFGPAEAALYTNFTNTFPTDSAAIEGNITRGTYNLTANSTIGQQGFPALDYVLFSPFHLNDFSGPNAANRKKYVQDLVARLKTLTGNVLTGWQNTYRASFIGNTRSDSGSPIAFLINQFAFEMDQLKGPRIGWPFGKQSAGTMFPNNSEGFNAGISVALATENLVSLKAMFNGNGSGKGMSDYLIALKKDKLSSDVMTQFDKAINALKAVPDPYATAMSVNKTQIEAAYREIQILLTLIKTDVASATGVRITYQDTDGD</sequence>
<evidence type="ECO:0000256" key="1">
    <source>
        <dbReference type="ARBA" id="ARBA00004196"/>
    </source>
</evidence>
<comment type="caution">
    <text evidence="5">The sequence shown here is derived from an EMBL/GenBank/DDBJ whole genome shotgun (WGS) entry which is preliminary data.</text>
</comment>
<evidence type="ECO:0000313" key="5">
    <source>
        <dbReference type="EMBL" id="MFD0764341.1"/>
    </source>
</evidence>
<dbReference type="InterPro" id="IPR038352">
    <property type="entry name" value="Imelysin_sf"/>
</dbReference>
<dbReference type="CDD" id="cd14659">
    <property type="entry name" value="Imelysin-like_IPPA"/>
    <property type="match status" value="1"/>
</dbReference>
<keyword evidence="2 3" id="KW-0732">Signal</keyword>
<dbReference type="PROSITE" id="PS51257">
    <property type="entry name" value="PROKAR_LIPOPROTEIN"/>
    <property type="match status" value="1"/>
</dbReference>
<keyword evidence="6" id="KW-1185">Reference proteome</keyword>
<evidence type="ECO:0000313" key="6">
    <source>
        <dbReference type="Proteomes" id="UP001597073"/>
    </source>
</evidence>
<comment type="subcellular location">
    <subcellularLocation>
        <location evidence="1">Cell envelope</location>
    </subcellularLocation>
</comment>
<evidence type="ECO:0000256" key="2">
    <source>
        <dbReference type="ARBA" id="ARBA00022729"/>
    </source>
</evidence>
<organism evidence="5 6">
    <name type="scientific">Mucilaginibacter lutimaris</name>
    <dbReference type="NCBI Taxonomy" id="931629"/>
    <lineage>
        <taxon>Bacteria</taxon>
        <taxon>Pseudomonadati</taxon>
        <taxon>Bacteroidota</taxon>
        <taxon>Sphingobacteriia</taxon>
        <taxon>Sphingobacteriales</taxon>
        <taxon>Sphingobacteriaceae</taxon>
        <taxon>Mucilaginibacter</taxon>
    </lineage>
</organism>
<name>A0ABW2ZDS2_9SPHI</name>
<feature type="signal peptide" evidence="3">
    <location>
        <begin position="1"/>
        <end position="20"/>
    </location>
</feature>
<dbReference type="Pfam" id="PF09375">
    <property type="entry name" value="Peptidase_M75"/>
    <property type="match status" value="1"/>
</dbReference>
<dbReference type="EMBL" id="JBHTIA010000003">
    <property type="protein sequence ID" value="MFD0764341.1"/>
    <property type="molecule type" value="Genomic_DNA"/>
</dbReference>
<accession>A0ABW2ZDS2</accession>
<dbReference type="Proteomes" id="UP001597073">
    <property type="component" value="Unassembled WGS sequence"/>
</dbReference>
<dbReference type="InterPro" id="IPR034984">
    <property type="entry name" value="Imelysin-like_IPPA"/>
</dbReference>
<evidence type="ECO:0000256" key="3">
    <source>
        <dbReference type="SAM" id="SignalP"/>
    </source>
</evidence>
<reference evidence="6" key="1">
    <citation type="journal article" date="2019" name="Int. J. Syst. Evol. Microbiol.">
        <title>The Global Catalogue of Microorganisms (GCM) 10K type strain sequencing project: providing services to taxonomists for standard genome sequencing and annotation.</title>
        <authorList>
            <consortium name="The Broad Institute Genomics Platform"/>
            <consortium name="The Broad Institute Genome Sequencing Center for Infectious Disease"/>
            <person name="Wu L."/>
            <person name="Ma J."/>
        </authorList>
    </citation>
    <scope>NUCLEOTIDE SEQUENCE [LARGE SCALE GENOMIC DNA]</scope>
    <source>
        <strain evidence="6">CCUG 60742</strain>
    </source>
</reference>
<dbReference type="RefSeq" id="WP_377139595.1">
    <property type="nucleotide sequence ID" value="NZ_JBHTIA010000003.1"/>
</dbReference>
<feature type="domain" description="Imelysin-like" evidence="4">
    <location>
        <begin position="53"/>
        <end position="326"/>
    </location>
</feature>
<feature type="chain" id="PRO_5045772036" evidence="3">
    <location>
        <begin position="21"/>
        <end position="362"/>
    </location>
</feature>